<evidence type="ECO:0000313" key="2">
    <source>
        <dbReference type="Proteomes" id="UP000797356"/>
    </source>
</evidence>
<evidence type="ECO:0000313" key="1">
    <source>
        <dbReference type="EMBL" id="KAG1330246.1"/>
    </source>
</evidence>
<name>A0A8K0MW27_COCNU</name>
<keyword evidence="2" id="KW-1185">Reference proteome</keyword>
<reference evidence="1" key="2">
    <citation type="submission" date="2019-07" db="EMBL/GenBank/DDBJ databases">
        <authorList>
            <person name="Yang Y."/>
            <person name="Bocs S."/>
            <person name="Baudouin L."/>
        </authorList>
    </citation>
    <scope>NUCLEOTIDE SEQUENCE</scope>
    <source>
        <tissue evidence="1">Spear leaf of Hainan Tall coconut</tissue>
    </source>
</reference>
<dbReference type="EMBL" id="CM017873">
    <property type="protein sequence ID" value="KAG1330246.1"/>
    <property type="molecule type" value="Genomic_DNA"/>
</dbReference>
<proteinExistence type="predicted"/>
<accession>A0A8K0MW27</accession>
<gene>
    <name evidence="1" type="ORF">COCNU_02G002140</name>
</gene>
<sequence length="58" mass="6573">MTARNNGAGGSWQFLVPGMEEFNDDFGIIPRERPSIDRLIKEQSCCLMALRLGREEIC</sequence>
<comment type="caution">
    <text evidence="1">The sequence shown here is derived from an EMBL/GenBank/DDBJ whole genome shotgun (WGS) entry which is preliminary data.</text>
</comment>
<organism evidence="1 2">
    <name type="scientific">Cocos nucifera</name>
    <name type="common">Coconut palm</name>
    <dbReference type="NCBI Taxonomy" id="13894"/>
    <lineage>
        <taxon>Eukaryota</taxon>
        <taxon>Viridiplantae</taxon>
        <taxon>Streptophyta</taxon>
        <taxon>Embryophyta</taxon>
        <taxon>Tracheophyta</taxon>
        <taxon>Spermatophyta</taxon>
        <taxon>Magnoliopsida</taxon>
        <taxon>Liliopsida</taxon>
        <taxon>Arecaceae</taxon>
        <taxon>Arecoideae</taxon>
        <taxon>Cocoseae</taxon>
        <taxon>Attaleinae</taxon>
        <taxon>Cocos</taxon>
    </lineage>
</organism>
<dbReference type="OrthoDB" id="406631at2759"/>
<reference evidence="1" key="1">
    <citation type="journal article" date="2017" name="Gigascience">
        <title>The genome draft of coconut (Cocos nucifera).</title>
        <authorList>
            <person name="Xiao Y."/>
            <person name="Xu P."/>
            <person name="Fan H."/>
            <person name="Baudouin L."/>
            <person name="Xia W."/>
            <person name="Bocs S."/>
            <person name="Xu J."/>
            <person name="Li Q."/>
            <person name="Guo A."/>
            <person name="Zhou L."/>
            <person name="Li J."/>
            <person name="Wu Y."/>
            <person name="Ma Z."/>
            <person name="Armero A."/>
            <person name="Issali A.E."/>
            <person name="Liu N."/>
            <person name="Peng M."/>
            <person name="Yang Y."/>
        </authorList>
    </citation>
    <scope>NUCLEOTIDE SEQUENCE</scope>
    <source>
        <tissue evidence="1">Spear leaf of Hainan Tall coconut</tissue>
    </source>
</reference>
<dbReference type="Proteomes" id="UP000797356">
    <property type="component" value="Chromosome 2"/>
</dbReference>
<protein>
    <submittedName>
        <fullName evidence="1">Putative Mannan endo-1,4-beta-mannosidase 5</fullName>
    </submittedName>
</protein>
<dbReference type="AlphaFoldDB" id="A0A8K0MW27"/>